<dbReference type="SMART" id="SM01057">
    <property type="entry name" value="Carb_anhydrase"/>
    <property type="match status" value="1"/>
</dbReference>
<dbReference type="InterPro" id="IPR023561">
    <property type="entry name" value="Carbonic_anhydrase_a-class"/>
</dbReference>
<dbReference type="GO" id="GO:0008270">
    <property type="term" value="F:zinc ion binding"/>
    <property type="evidence" value="ECO:0007669"/>
    <property type="project" value="InterPro"/>
</dbReference>
<dbReference type="Proteomes" id="UP000515159">
    <property type="component" value="Chromosome 4"/>
</dbReference>
<dbReference type="GO" id="GO:0005739">
    <property type="term" value="C:mitochondrion"/>
    <property type="evidence" value="ECO:0007669"/>
    <property type="project" value="TreeGrafter"/>
</dbReference>
<dbReference type="RefSeq" id="XP_033797679.1">
    <property type="nucleotide sequence ID" value="XM_033941788.1"/>
</dbReference>
<dbReference type="AlphaFoldDB" id="A0A6P8QLB7"/>
<keyword evidence="2" id="KW-0732">Signal</keyword>
<proteinExistence type="inferred from homology"/>
<sequence>MSARLLLLPLLAPSLGGKLRAGQPGRFCSLASCSYKLRNVELHPLWQSSTSVTGGTRQSPIDIHMRSSVFDPKLKPLTVRYDPTTCLQIWNNGYSFLVEFDDTTEKSGNQCSSQEDFTFMTQVITGGPLNNSFRLKQFHFHWGAINDWGSEHTVDSKVFPAELGTHHTELQSMIDMFPSIKYKDAVVAFKYFDPSTLIPSCPDYWTYDGSLTTHH</sequence>
<dbReference type="Gene3D" id="3.10.200.10">
    <property type="entry name" value="Alpha carbonic anhydrase"/>
    <property type="match status" value="2"/>
</dbReference>
<keyword evidence="4" id="KW-1185">Reference proteome</keyword>
<dbReference type="Pfam" id="PF00194">
    <property type="entry name" value="Carb_anhydrase"/>
    <property type="match status" value="1"/>
</dbReference>
<evidence type="ECO:0000256" key="2">
    <source>
        <dbReference type="SAM" id="SignalP"/>
    </source>
</evidence>
<dbReference type="GO" id="GO:0004089">
    <property type="term" value="F:carbonate dehydratase activity"/>
    <property type="evidence" value="ECO:0007669"/>
    <property type="project" value="InterPro"/>
</dbReference>
<dbReference type="SUPFAM" id="SSF51069">
    <property type="entry name" value="Carbonic anhydrase"/>
    <property type="match status" value="1"/>
</dbReference>
<feature type="domain" description="Alpha-carbonic anhydrase" evidence="3">
    <location>
        <begin position="31"/>
        <end position="215"/>
    </location>
</feature>
<gene>
    <name evidence="5" type="primary">CA5A</name>
</gene>
<dbReference type="PANTHER" id="PTHR18952">
    <property type="entry name" value="CARBONIC ANHYDRASE"/>
    <property type="match status" value="1"/>
</dbReference>
<dbReference type="GeneID" id="117359282"/>
<dbReference type="InterPro" id="IPR001148">
    <property type="entry name" value="CA_dom"/>
</dbReference>
<evidence type="ECO:0000313" key="5">
    <source>
        <dbReference type="RefSeq" id="XP_033797679.1"/>
    </source>
</evidence>
<feature type="chain" id="PRO_5028026561" evidence="2">
    <location>
        <begin position="17"/>
        <end position="215"/>
    </location>
</feature>
<reference evidence="5" key="1">
    <citation type="submission" date="2025-08" db="UniProtKB">
        <authorList>
            <consortium name="RefSeq"/>
        </authorList>
    </citation>
    <scope>IDENTIFICATION</scope>
</reference>
<dbReference type="CTD" id="763"/>
<protein>
    <submittedName>
        <fullName evidence="5">Carbonic anhydrase 5A, mitochondrial isoform X2</fullName>
    </submittedName>
</protein>
<accession>A0A6P8QLB7</accession>
<dbReference type="InterPro" id="IPR036398">
    <property type="entry name" value="CA_dom_sf"/>
</dbReference>
<dbReference type="PROSITE" id="PS51144">
    <property type="entry name" value="ALPHA_CA_2"/>
    <property type="match status" value="1"/>
</dbReference>
<dbReference type="PANTHER" id="PTHR18952:SF25">
    <property type="entry name" value="CARBONIC ANHYDRASE 5B, MITOCHONDRIAL-RELATED"/>
    <property type="match status" value="1"/>
</dbReference>
<feature type="signal peptide" evidence="2">
    <location>
        <begin position="1"/>
        <end position="16"/>
    </location>
</feature>
<evidence type="ECO:0000259" key="3">
    <source>
        <dbReference type="PROSITE" id="PS51144"/>
    </source>
</evidence>
<comment type="similarity">
    <text evidence="1">Belongs to the alpha-carbonic anhydrase family.</text>
</comment>
<evidence type="ECO:0000256" key="1">
    <source>
        <dbReference type="ARBA" id="ARBA00010718"/>
    </source>
</evidence>
<name>A0A6P8QLB7_GEOSA</name>
<evidence type="ECO:0000313" key="4">
    <source>
        <dbReference type="Proteomes" id="UP000515159"/>
    </source>
</evidence>
<organism evidence="4 5">
    <name type="scientific">Geotrypetes seraphini</name>
    <name type="common">Gaboon caecilian</name>
    <name type="synonym">Caecilia seraphini</name>
    <dbReference type="NCBI Taxonomy" id="260995"/>
    <lineage>
        <taxon>Eukaryota</taxon>
        <taxon>Metazoa</taxon>
        <taxon>Chordata</taxon>
        <taxon>Craniata</taxon>
        <taxon>Vertebrata</taxon>
        <taxon>Euteleostomi</taxon>
        <taxon>Amphibia</taxon>
        <taxon>Gymnophiona</taxon>
        <taxon>Geotrypetes</taxon>
    </lineage>
</organism>